<dbReference type="PROSITE" id="PS00136">
    <property type="entry name" value="SUBTILASE_ASP"/>
    <property type="match status" value="1"/>
</dbReference>
<evidence type="ECO:0000256" key="4">
    <source>
        <dbReference type="ARBA" id="ARBA00022801"/>
    </source>
</evidence>
<feature type="domain" description="Inhibitor I9" evidence="13">
    <location>
        <begin position="97"/>
        <end position="214"/>
    </location>
</feature>
<dbReference type="Proteomes" id="UP000095230">
    <property type="component" value="Unassembled WGS sequence"/>
</dbReference>
<evidence type="ECO:0000256" key="3">
    <source>
        <dbReference type="ARBA" id="ARBA00022729"/>
    </source>
</evidence>
<evidence type="ECO:0000256" key="6">
    <source>
        <dbReference type="ARBA" id="ARBA00023180"/>
    </source>
</evidence>
<reference evidence="14 15" key="1">
    <citation type="submission" date="2016-07" db="EMBL/GenBank/DDBJ databases">
        <title>Whole-genome of two Shewanella species isolated from a digestive organ of sea cucumber Apostichopus japonicus Selenka 1867.</title>
        <authorList>
            <person name="Hong H.-H."/>
            <person name="Choi H."/>
            <person name="Cheon S."/>
            <person name="Oh J.-S."/>
            <person name="Lee H.-G."/>
            <person name="Park C."/>
        </authorList>
    </citation>
    <scope>NUCLEOTIDE SEQUENCE [LARGE SCALE GENOMIC DNA]</scope>
    <source>
        <strain evidence="14 15">CSB03KR</strain>
    </source>
</reference>
<feature type="chain" id="PRO_5009179195" evidence="10">
    <location>
        <begin position="22"/>
        <end position="1677"/>
    </location>
</feature>
<organism evidence="14 15">
    <name type="scientific">Shewanella colwelliana</name>
    <name type="common">Alteromonas colwelliana</name>
    <dbReference type="NCBI Taxonomy" id="23"/>
    <lineage>
        <taxon>Bacteria</taxon>
        <taxon>Pseudomonadati</taxon>
        <taxon>Pseudomonadota</taxon>
        <taxon>Gammaproteobacteria</taxon>
        <taxon>Alteromonadales</taxon>
        <taxon>Shewanellaceae</taxon>
        <taxon>Shewanella</taxon>
    </lineage>
</organism>
<dbReference type="InterPro" id="IPR023827">
    <property type="entry name" value="Peptidase_S8_Asp-AS"/>
</dbReference>
<evidence type="ECO:0000256" key="1">
    <source>
        <dbReference type="ARBA" id="ARBA00011073"/>
    </source>
</evidence>
<evidence type="ECO:0000256" key="5">
    <source>
        <dbReference type="ARBA" id="ARBA00022825"/>
    </source>
</evidence>
<keyword evidence="2 8" id="KW-0645">Protease</keyword>
<evidence type="ECO:0000259" key="13">
    <source>
        <dbReference type="Pfam" id="PF05922"/>
    </source>
</evidence>
<evidence type="ECO:0000313" key="14">
    <source>
        <dbReference type="EMBL" id="OEG74401.1"/>
    </source>
</evidence>
<dbReference type="PROSITE" id="PS51892">
    <property type="entry name" value="SUBTILASE"/>
    <property type="match status" value="1"/>
</dbReference>
<dbReference type="STRING" id="23.BEL05_06040"/>
<feature type="active site" description="Charge relay system" evidence="7 8">
    <location>
        <position position="708"/>
    </location>
</feature>
<evidence type="ECO:0000256" key="9">
    <source>
        <dbReference type="RuleBase" id="RU003355"/>
    </source>
</evidence>
<keyword evidence="3 10" id="KW-0732">Signal</keyword>
<proteinExistence type="inferred from homology"/>
<evidence type="ECO:0000256" key="8">
    <source>
        <dbReference type="PROSITE-ProRule" id="PRU01240"/>
    </source>
</evidence>
<dbReference type="InterPro" id="IPR003137">
    <property type="entry name" value="PA_domain"/>
</dbReference>
<evidence type="ECO:0000259" key="11">
    <source>
        <dbReference type="Pfam" id="PF00082"/>
    </source>
</evidence>
<evidence type="ECO:0000256" key="7">
    <source>
        <dbReference type="PIRSR" id="PIRSR615500-1"/>
    </source>
</evidence>
<dbReference type="SUPFAM" id="SSF52743">
    <property type="entry name" value="Subtilisin-like"/>
    <property type="match status" value="1"/>
</dbReference>
<dbReference type="InterPro" id="IPR037045">
    <property type="entry name" value="S8pro/Inhibitor_I9_sf"/>
</dbReference>
<dbReference type="InterPro" id="IPR036852">
    <property type="entry name" value="Peptidase_S8/S53_dom_sf"/>
</dbReference>
<sequence>MKLKKVHIMTLAAIYAGAAGASADSTNADVLYSANIKPIVITDAIKKYNDNKYKDRVSGEVVAETRNSNGRNVHRAISSTDQKVPFVYEDNISGEQTYIIQLADKPVSLYQGGVAGLNATTPRASKIPAALSPQLHDKVDINSTDVQSYRSYLSEKQASVSSQITSLVGNTKTIANYQLAFNGMSMRMTQDQAARVADLDGVVSVTREIIYQLQTDVGPQHIGADKFWTGEVTGEAFTGKGIVVGVLDTGINTDHESFAAQGDDGYVHQLPARYDGYIGDCELEEFASMCNDKLIGVRSYPVITDSYSDESFQPDKGWWEIEGPLRPANGEDYNGHGSHTASTAAGNIILDSTYMVPDVGVTSDGKPTDLMLPRISGVAPHANVIMYQVCHPGDGSFNNYTGCPGSALLAGIEDAVADGVDVINYSIGTAYGAFPWEDPMEMAFLAAREAGISVSASAGNSFDPSEANVRRGAIDHLSPWVTSVAATTHTREFSVEGKMITDATGGEQELPELVGGGITEGYTGPVVEAKAYGWEYEKCNEAFPAGFFDNSPEGIPYDTAPIVVCKRGDIARVQKAINVAEGGAGGFILRNASSSESVNNDPYVIPGIHLPYSGYYGDASTNWFGLSSWLSKGSDHQLTITASNVVTTERVPNALADFSSRGHNFDNPEVMSPNLAAPGVDIYAAWADEMPFSGVGIPGDYNTISGTSMAAPHVAGAMALLKQAQPSWTPAQIQSALMMTANLAEVTRTVETYPFVDLEPAGFSDAGSGVINVARAFKAGLIMDETGDNYRAANPKNGGTVNTLNVPYFYNESCSGTCTMMRTFTATADGSWTVDAESLAMDGADMLSLEVSPKTFSLSKGETQAIMLTAKVLEVQAPGADSSSLRLLGDVTITPDNTDMPMQHLPVSIRYSGTSMPENVLGNIHRQQGHILTPEINTEEIQTFNSRVNGLVKAELFDVQMRRSEVRNFDYSAQERIDDGQVVKFFDVPEGTKRIVWEVIKADYNAYASIDIGLDVNNDGEIQWNEEAICYSRINNNDYCAINNPTPGTYWAYGSNYKYTYEDEANLADNMIFALAIIGDQDDANLTAVGPDSSNGMDPYRVQLNYDLADAVEGDVYYGYVGIGSDSYNDDNLGYIPVQLIHKGSDTEIEASHTSAKVGDIVEFEVSLAPNLLGGERQLTLSTELAAGFQLIEDSIQVAGLAQYSDNMTIDGNTIAFNTVQPSSLDTPRHYVFTTSLEDATCRIPAQMQGASDTFVDVPSEFGFSDLGITGYSNQYLSIPMSANGLPHVPLYGAEQDMLHDLLEISPFGYVKFDEMPDFYNYHYEFNDAFQTFPDTIVAPLWRGDVMMPEVAFREDLGMATNRVYGAVIDDYYVFQWKGGAEFYNRFTGNRNPDASAYFDVETIISTKLDFAPGAHEVMFGYQAIQTANAHFGSIGLHGYYGERGTYQPVGGWYNDGFAYNNVDEKVAEGMLVCADYQGPESSALTVSFSARVSAAAVGMDNAVTVNSQYADSELVTVSHTVSSPSNIQVAGIADHSIDENTSITLDVIYADRKATANGIMVAGDNITAVVEGDSITITPDADWFGETMVSVTVHDMAYPSDAASTSFMLTVSSDGIENGCTDSSATNYDANANTDDGSCTFPAPPVEDNTSSSGGSLGWLALGLLGLFAGGRRKLH</sequence>
<dbReference type="InterPro" id="IPR045051">
    <property type="entry name" value="SBT"/>
</dbReference>
<evidence type="ECO:0000313" key="15">
    <source>
        <dbReference type="Proteomes" id="UP000095230"/>
    </source>
</evidence>
<comment type="similarity">
    <text evidence="1 8 9">Belongs to the peptidase S8 family.</text>
</comment>
<dbReference type="InterPro" id="IPR017311">
    <property type="entry name" value="Sama-2696"/>
</dbReference>
<protein>
    <submittedName>
        <fullName evidence="14">Peptidase S8</fullName>
    </submittedName>
</protein>
<feature type="domain" description="Peptidase S8/S53" evidence="11">
    <location>
        <begin position="239"/>
        <end position="743"/>
    </location>
</feature>
<dbReference type="InterPro" id="IPR015500">
    <property type="entry name" value="Peptidase_S8_subtilisin-rel"/>
</dbReference>
<dbReference type="InterPro" id="IPR023828">
    <property type="entry name" value="Peptidase_S8_Ser-AS"/>
</dbReference>
<evidence type="ECO:0000259" key="12">
    <source>
        <dbReference type="Pfam" id="PF02225"/>
    </source>
</evidence>
<dbReference type="PROSITE" id="PS00138">
    <property type="entry name" value="SUBTILASE_SER"/>
    <property type="match status" value="1"/>
</dbReference>
<evidence type="ECO:0000256" key="2">
    <source>
        <dbReference type="ARBA" id="ARBA00022670"/>
    </source>
</evidence>
<dbReference type="Pfam" id="PF00082">
    <property type="entry name" value="Peptidase_S8"/>
    <property type="match status" value="1"/>
</dbReference>
<dbReference type="PRINTS" id="PR00723">
    <property type="entry name" value="SUBTILISIN"/>
</dbReference>
<dbReference type="GO" id="GO:0006508">
    <property type="term" value="P:proteolysis"/>
    <property type="evidence" value="ECO:0007669"/>
    <property type="project" value="UniProtKB-KW"/>
</dbReference>
<dbReference type="CDD" id="cd04852">
    <property type="entry name" value="Peptidases_S8_3"/>
    <property type="match status" value="1"/>
</dbReference>
<dbReference type="InterPro" id="IPR000209">
    <property type="entry name" value="Peptidase_S8/S53_dom"/>
</dbReference>
<gene>
    <name evidence="14" type="ORF">BEL05_06040</name>
</gene>
<dbReference type="RefSeq" id="WP_069670866.1">
    <property type="nucleotide sequence ID" value="NZ_MCBT01000022.1"/>
</dbReference>
<dbReference type="PIRSF" id="PIRSF037895">
    <property type="entry name" value="Subtilisin_rel_Sama_2696"/>
    <property type="match status" value="1"/>
</dbReference>
<evidence type="ECO:0000256" key="10">
    <source>
        <dbReference type="SAM" id="SignalP"/>
    </source>
</evidence>
<dbReference type="InterPro" id="IPR034197">
    <property type="entry name" value="Peptidases_S8_3"/>
</dbReference>
<keyword evidence="6" id="KW-0325">Glycoprotein</keyword>
<dbReference type="Gene3D" id="3.40.50.200">
    <property type="entry name" value="Peptidase S8/S53 domain"/>
    <property type="match status" value="1"/>
</dbReference>
<dbReference type="OrthoDB" id="614750at2"/>
<name>A0A1E5IV10_SHECO</name>
<dbReference type="PANTHER" id="PTHR10795">
    <property type="entry name" value="PROPROTEIN CONVERTASE SUBTILISIN/KEXIN"/>
    <property type="match status" value="1"/>
</dbReference>
<feature type="active site" description="Charge relay system" evidence="7 8">
    <location>
        <position position="248"/>
    </location>
</feature>
<dbReference type="InterPro" id="IPR010259">
    <property type="entry name" value="S8pro/Inhibitor_I9"/>
</dbReference>
<feature type="domain" description="PA" evidence="12">
    <location>
        <begin position="523"/>
        <end position="612"/>
    </location>
</feature>
<dbReference type="Pfam" id="PF05922">
    <property type="entry name" value="Inhibitor_I9"/>
    <property type="match status" value="1"/>
</dbReference>
<accession>A0A1E5IV10</accession>
<dbReference type="EMBL" id="MCBT01000022">
    <property type="protein sequence ID" value="OEG74401.1"/>
    <property type="molecule type" value="Genomic_DNA"/>
</dbReference>
<dbReference type="Gene3D" id="3.50.30.30">
    <property type="match status" value="1"/>
</dbReference>
<keyword evidence="5 8" id="KW-0720">Serine protease</keyword>
<dbReference type="Gene3D" id="3.30.70.80">
    <property type="entry name" value="Peptidase S8 propeptide/proteinase inhibitor I9"/>
    <property type="match status" value="1"/>
</dbReference>
<dbReference type="GO" id="GO:0004252">
    <property type="term" value="F:serine-type endopeptidase activity"/>
    <property type="evidence" value="ECO:0007669"/>
    <property type="project" value="UniProtKB-UniRule"/>
</dbReference>
<keyword evidence="4 8" id="KW-0378">Hydrolase</keyword>
<feature type="active site" description="Charge relay system" evidence="7 8">
    <location>
        <position position="336"/>
    </location>
</feature>
<feature type="signal peptide" evidence="10">
    <location>
        <begin position="1"/>
        <end position="21"/>
    </location>
</feature>
<dbReference type="CDD" id="cd02120">
    <property type="entry name" value="PA_subtilisin_like"/>
    <property type="match status" value="1"/>
</dbReference>
<comment type="caution">
    <text evidence="14">The sequence shown here is derived from an EMBL/GenBank/DDBJ whole genome shotgun (WGS) entry which is preliminary data.</text>
</comment>
<dbReference type="Pfam" id="PF02225">
    <property type="entry name" value="PA"/>
    <property type="match status" value="1"/>
</dbReference>